<feature type="non-terminal residue" evidence="1">
    <location>
        <position position="1"/>
    </location>
</feature>
<keyword evidence="2" id="KW-1185">Reference proteome</keyword>
<evidence type="ECO:0000313" key="2">
    <source>
        <dbReference type="Proteomes" id="UP000831701"/>
    </source>
</evidence>
<dbReference type="EMBL" id="CM041554">
    <property type="protein sequence ID" value="KAI3352170.1"/>
    <property type="molecule type" value="Genomic_DNA"/>
</dbReference>
<gene>
    <name evidence="1" type="ORF">L3Q82_020983</name>
</gene>
<accession>A0ACB8V9Z5</accession>
<dbReference type="Proteomes" id="UP000831701">
    <property type="component" value="Chromosome 24"/>
</dbReference>
<proteinExistence type="predicted"/>
<organism evidence="1 2">
    <name type="scientific">Scortum barcoo</name>
    <name type="common">barcoo grunter</name>
    <dbReference type="NCBI Taxonomy" id="214431"/>
    <lineage>
        <taxon>Eukaryota</taxon>
        <taxon>Metazoa</taxon>
        <taxon>Chordata</taxon>
        <taxon>Craniata</taxon>
        <taxon>Vertebrata</taxon>
        <taxon>Euteleostomi</taxon>
        <taxon>Actinopterygii</taxon>
        <taxon>Neopterygii</taxon>
        <taxon>Teleostei</taxon>
        <taxon>Neoteleostei</taxon>
        <taxon>Acanthomorphata</taxon>
        <taxon>Eupercaria</taxon>
        <taxon>Centrarchiformes</taxon>
        <taxon>Terapontoidei</taxon>
        <taxon>Terapontidae</taxon>
        <taxon>Scortum</taxon>
    </lineage>
</organism>
<protein>
    <submittedName>
        <fullName evidence="1">Uncharacterized protein</fullName>
    </submittedName>
</protein>
<sequence length="474" mass="52046">VLNLERAQELETWLKTTNTKLTQVNGQRKYGGPPEVWDGPTPGAHCEVFISQIPRDTYEDLLIPLFSSVGPLWEFRLMMNFSGQNRGFAYAKYSSPAVAADAIRLLHGHMLQPGFCLSVRRSTEKRHLCIGDLPATTRQKDLLQAEATTLAEHSGTSAKTAPHNIQRDLRYSGRISSTPGATLPPRELANYLSDFGLGDGRVHLRVLSLRFVIGRQVGGDLRRSSKYFFHRPTMSLQVEVLCVLTEGVERVSLKAGPGIEGVSAIVAFSSHHTASMAKKMLVEAFKKQFALTISIKWQSTVKPGPVETLLPQKFLKSLLPLPSPLKPPRHTLKSPQPSRLPPCLPHPSSIPPGFCRIVGGPTSPQHPPHPISSTTFSSSRGHLVSTASSASPVMLLRKMCEATGVGQPLYEIRYSHAGPDGFLYFNYEVCIPGIAMAFKGLVMILPGPTTNTMLEEAQRAAAQQVLKRMYNDTI</sequence>
<evidence type="ECO:0000313" key="1">
    <source>
        <dbReference type="EMBL" id="KAI3352170.1"/>
    </source>
</evidence>
<name>A0ACB8V9Z5_9TELE</name>
<reference evidence="1" key="1">
    <citation type="submission" date="2022-04" db="EMBL/GenBank/DDBJ databases">
        <title>Jade perch genome.</title>
        <authorList>
            <person name="Chao B."/>
        </authorList>
    </citation>
    <scope>NUCLEOTIDE SEQUENCE</scope>
    <source>
        <strain evidence="1">CB-2022</strain>
    </source>
</reference>
<comment type="caution">
    <text evidence="1">The sequence shown here is derived from an EMBL/GenBank/DDBJ whole genome shotgun (WGS) entry which is preliminary data.</text>
</comment>